<dbReference type="RefSeq" id="WP_251608230.1">
    <property type="nucleotide sequence ID" value="NZ_JAMQJY010000001.1"/>
</dbReference>
<dbReference type="Proteomes" id="UP001203665">
    <property type="component" value="Unassembled WGS sequence"/>
</dbReference>
<evidence type="ECO:0000256" key="1">
    <source>
        <dbReference type="ARBA" id="ARBA00022857"/>
    </source>
</evidence>
<dbReference type="SUPFAM" id="SSF51735">
    <property type="entry name" value="NAD(P)-binding Rossmann-fold domains"/>
    <property type="match status" value="1"/>
</dbReference>
<sequence>MKTIILVGGAGTIGQVLAKHLATEYNVRILDQKNPNLKHSNIEYVETDALNKEDLLNKIPPNATALLNLLNTNTRNSLEEEQFEHMTNIFFRSSFYVLQAAAEKKIPKVVFASSNHVTDFYEEEGHSLLGREITTEDIPKSKGLYGVLKFASEQLGFLFSEHKQLSVINLRIGTFPKETPKEAIFKHSRVQHTLLTEQDLVQLFRLALKSNRKYGTYYAVSDNEGKPWSTQIATDDLHYRSLFNAQDVLNK</sequence>
<gene>
    <name evidence="4" type="ORF">NDM98_12815</name>
</gene>
<dbReference type="InterPro" id="IPR036291">
    <property type="entry name" value="NAD(P)-bd_dom_sf"/>
</dbReference>
<protein>
    <submittedName>
        <fullName evidence="4">NAD(P)-dependent oxidoreductase</fullName>
    </submittedName>
</protein>
<reference evidence="4" key="1">
    <citation type="submission" date="2022-06" db="EMBL/GenBank/DDBJ databases">
        <title>Alkalicoccobacillus porphyridii sp. nov., isolated from a marine red alga, Porphyridium purpureum and reclassification of Shouchella plakortidis and Shouchella gibsonii as Alkalicoccobacillus plakortidis comb. nov. and Alkalicoccobacillus gibsonii comb. nov.</title>
        <authorList>
            <person name="Kim K.H."/>
            <person name="Lee J.K."/>
            <person name="Han D.M."/>
            <person name="Baek J.H."/>
            <person name="Jeon C.O."/>
        </authorList>
    </citation>
    <scope>NUCLEOTIDE SEQUENCE</scope>
    <source>
        <strain evidence="4">DSM 19153</strain>
    </source>
</reference>
<evidence type="ECO:0000256" key="2">
    <source>
        <dbReference type="ARBA" id="ARBA00023277"/>
    </source>
</evidence>
<dbReference type="Pfam" id="PF01370">
    <property type="entry name" value="Epimerase"/>
    <property type="match status" value="1"/>
</dbReference>
<keyword evidence="1" id="KW-0521">NADP</keyword>
<evidence type="ECO:0000313" key="5">
    <source>
        <dbReference type="Proteomes" id="UP001203665"/>
    </source>
</evidence>
<feature type="domain" description="NAD-dependent epimerase/dehydratase" evidence="3">
    <location>
        <begin position="4"/>
        <end position="174"/>
    </location>
</feature>
<evidence type="ECO:0000313" key="4">
    <source>
        <dbReference type="EMBL" id="MCM2676290.1"/>
    </source>
</evidence>
<dbReference type="InterPro" id="IPR001509">
    <property type="entry name" value="Epimerase_deHydtase"/>
</dbReference>
<name>A0ABT0XKN0_9BACI</name>
<keyword evidence="2" id="KW-0119">Carbohydrate metabolism</keyword>
<dbReference type="Gene3D" id="3.40.50.720">
    <property type="entry name" value="NAD(P)-binding Rossmann-like Domain"/>
    <property type="match status" value="1"/>
</dbReference>
<dbReference type="PANTHER" id="PTHR43103:SF3">
    <property type="entry name" value="ADP-L-GLYCERO-D-MANNO-HEPTOSE-6-EPIMERASE"/>
    <property type="match status" value="1"/>
</dbReference>
<proteinExistence type="predicted"/>
<accession>A0ABT0XKN0</accession>
<evidence type="ECO:0000259" key="3">
    <source>
        <dbReference type="Pfam" id="PF01370"/>
    </source>
</evidence>
<dbReference type="EMBL" id="JAMQJY010000001">
    <property type="protein sequence ID" value="MCM2676290.1"/>
    <property type="molecule type" value="Genomic_DNA"/>
</dbReference>
<comment type="caution">
    <text evidence="4">The sequence shown here is derived from an EMBL/GenBank/DDBJ whole genome shotgun (WGS) entry which is preliminary data.</text>
</comment>
<keyword evidence="5" id="KW-1185">Reference proteome</keyword>
<organism evidence="4 5">
    <name type="scientific">Alkalicoccobacillus plakortidis</name>
    <dbReference type="NCBI Taxonomy" id="444060"/>
    <lineage>
        <taxon>Bacteria</taxon>
        <taxon>Bacillati</taxon>
        <taxon>Bacillota</taxon>
        <taxon>Bacilli</taxon>
        <taxon>Bacillales</taxon>
        <taxon>Bacillaceae</taxon>
        <taxon>Alkalicoccobacillus</taxon>
    </lineage>
</organism>
<dbReference type="PANTHER" id="PTHR43103">
    <property type="entry name" value="NUCLEOSIDE-DIPHOSPHATE-SUGAR EPIMERASE"/>
    <property type="match status" value="1"/>
</dbReference>